<name>A0A1E5T1G8_9BACT</name>
<comment type="similarity">
    <text evidence="1">Belongs to the transferase hexapeptide repeat family.</text>
</comment>
<dbReference type="Pfam" id="PF00132">
    <property type="entry name" value="Hexapep"/>
    <property type="match status" value="1"/>
</dbReference>
<comment type="caution">
    <text evidence="2">The sequence shown here is derived from an EMBL/GenBank/DDBJ whole genome shotgun (WGS) entry which is preliminary data.</text>
</comment>
<dbReference type="Gene3D" id="2.160.10.10">
    <property type="entry name" value="Hexapeptide repeat proteins"/>
    <property type="match status" value="1"/>
</dbReference>
<dbReference type="PANTHER" id="PTHR43300:SF4">
    <property type="entry name" value="ACYL-[ACYL-CARRIER-PROTEIN]--UDP-N-ACETYLGLUCOSAMINE O-ACYLTRANSFERASE"/>
    <property type="match status" value="1"/>
</dbReference>
<reference evidence="2 3" key="1">
    <citation type="submission" date="2016-08" db="EMBL/GenBank/DDBJ databases">
        <title>Draft genome of Fabibacter sp. strain SK-8.</title>
        <authorList>
            <person name="Wong S.-K."/>
            <person name="Hamasaki K."/>
            <person name="Yoshizawa S."/>
        </authorList>
    </citation>
    <scope>NUCLEOTIDE SEQUENCE [LARGE SCALE GENOMIC DNA]</scope>
    <source>
        <strain evidence="2 3">SK-8</strain>
    </source>
</reference>
<dbReference type="STRING" id="1563681.BFP71_17620"/>
<dbReference type="InterPro" id="IPR011004">
    <property type="entry name" value="Trimer_LpxA-like_sf"/>
</dbReference>
<dbReference type="SUPFAM" id="SSF51161">
    <property type="entry name" value="Trimeric LpxA-like enzymes"/>
    <property type="match status" value="1"/>
</dbReference>
<gene>
    <name evidence="2" type="ORF">BFP71_17620</name>
</gene>
<dbReference type="InterPro" id="IPR020019">
    <property type="entry name" value="AcTrfase_PglD-like"/>
</dbReference>
<dbReference type="AlphaFoldDB" id="A0A1E5T1G8"/>
<keyword evidence="3" id="KW-1185">Reference proteome</keyword>
<dbReference type="InterPro" id="IPR050179">
    <property type="entry name" value="Trans_hexapeptide_repeat"/>
</dbReference>
<evidence type="ECO:0000313" key="2">
    <source>
        <dbReference type="EMBL" id="OEK05222.1"/>
    </source>
</evidence>
<proteinExistence type="inferred from homology"/>
<sequence length="216" mass="24159">MKKTKKAIVFGANGQAEVVSYLLEADSEYEIVAFCVSKAYRENDEFMNKPLVDFEGIEGIYPPADYEMYVSLSYADQNKVRERFYHEAKAKGYTLLTYISSKTTCWTDKIGDNTFIFEDNTIQPFVEIGNNVILWSGNHIGHHSVVEDNVFISSHVVVSGHCRIGANTFIGVNSTLRDGIAIGKFNTLGAGCLMVKPTHDDKIYIGTKAAEYVKKE</sequence>
<dbReference type="EMBL" id="MDGQ01000005">
    <property type="protein sequence ID" value="OEK05222.1"/>
    <property type="molecule type" value="Genomic_DNA"/>
</dbReference>
<protein>
    <recommendedName>
        <fullName evidence="4">Sugar O-acyltransferase</fullName>
    </recommendedName>
</protein>
<dbReference type="PANTHER" id="PTHR43300">
    <property type="entry name" value="ACETYLTRANSFERASE"/>
    <property type="match status" value="1"/>
</dbReference>
<dbReference type="RefSeq" id="WP_069836726.1">
    <property type="nucleotide sequence ID" value="NZ_MDGQ01000005.1"/>
</dbReference>
<evidence type="ECO:0000256" key="1">
    <source>
        <dbReference type="ARBA" id="ARBA00007274"/>
    </source>
</evidence>
<organism evidence="2 3">
    <name type="scientific">Roseivirga misakiensis</name>
    <dbReference type="NCBI Taxonomy" id="1563681"/>
    <lineage>
        <taxon>Bacteria</taxon>
        <taxon>Pseudomonadati</taxon>
        <taxon>Bacteroidota</taxon>
        <taxon>Cytophagia</taxon>
        <taxon>Cytophagales</taxon>
        <taxon>Roseivirgaceae</taxon>
        <taxon>Roseivirga</taxon>
    </lineage>
</organism>
<dbReference type="CDD" id="cd03360">
    <property type="entry name" value="LbH_AT_putative"/>
    <property type="match status" value="1"/>
</dbReference>
<dbReference type="InterPro" id="IPR001451">
    <property type="entry name" value="Hexapep"/>
</dbReference>
<accession>A0A1E5T1G8</accession>
<evidence type="ECO:0008006" key="4">
    <source>
        <dbReference type="Google" id="ProtNLM"/>
    </source>
</evidence>
<evidence type="ECO:0000313" key="3">
    <source>
        <dbReference type="Proteomes" id="UP000095552"/>
    </source>
</evidence>
<dbReference type="OrthoDB" id="1115300at2"/>
<dbReference type="Proteomes" id="UP000095552">
    <property type="component" value="Unassembled WGS sequence"/>
</dbReference>